<sequence>MINQLPKRITRKRGTSLVLSLIILAVLYFGFRRGYRRGLVLQILNTIGYIIVWLAARFGAKPLAAGIGQFVGNLSLNSSVSAVTASQSSSFFLNGIAFSAILTVGFFITHRIAYTLNKVTWLPVIHQVNSLAGGLINLVIRYIVIFLILNLIILLPSTGLQKSYQASPVAQFIVKQTPVLSKQVYSWWLTEQAA</sequence>
<evidence type="ECO:0000256" key="2">
    <source>
        <dbReference type="ARBA" id="ARBA00022692"/>
    </source>
</evidence>
<keyword evidence="4 5" id="KW-0472">Membrane</keyword>
<evidence type="ECO:0000256" key="5">
    <source>
        <dbReference type="SAM" id="Phobius"/>
    </source>
</evidence>
<evidence type="ECO:0000256" key="4">
    <source>
        <dbReference type="ARBA" id="ARBA00023136"/>
    </source>
</evidence>
<proteinExistence type="predicted"/>
<feature type="transmembrane region" description="Helical" evidence="5">
    <location>
        <begin position="91"/>
        <end position="114"/>
    </location>
</feature>
<evidence type="ECO:0000256" key="3">
    <source>
        <dbReference type="ARBA" id="ARBA00022989"/>
    </source>
</evidence>
<keyword evidence="7" id="KW-1185">Reference proteome</keyword>
<organism evidence="6 7">
    <name type="scientific">Levilactobacillus tongjiangensis</name>
    <dbReference type="NCBI Taxonomy" id="2486023"/>
    <lineage>
        <taxon>Bacteria</taxon>
        <taxon>Bacillati</taxon>
        <taxon>Bacillota</taxon>
        <taxon>Bacilli</taxon>
        <taxon>Lactobacillales</taxon>
        <taxon>Lactobacillaceae</taxon>
        <taxon>Levilactobacillus</taxon>
    </lineage>
</organism>
<dbReference type="Proteomes" id="UP001596254">
    <property type="component" value="Unassembled WGS sequence"/>
</dbReference>
<accession>A0ABW1SS88</accession>
<dbReference type="Pfam" id="PF02674">
    <property type="entry name" value="Colicin_V"/>
    <property type="match status" value="1"/>
</dbReference>
<comment type="subcellular location">
    <subcellularLocation>
        <location evidence="1">Membrane</location>
        <topology evidence="1">Multi-pass membrane protein</topology>
    </subcellularLocation>
</comment>
<comment type="caution">
    <text evidence="6">The sequence shown here is derived from an EMBL/GenBank/DDBJ whole genome shotgun (WGS) entry which is preliminary data.</text>
</comment>
<name>A0ABW1SS88_9LACO</name>
<gene>
    <name evidence="6" type="ORF">ACFP1G_07925</name>
</gene>
<feature type="transmembrane region" description="Helical" evidence="5">
    <location>
        <begin position="134"/>
        <end position="155"/>
    </location>
</feature>
<evidence type="ECO:0000313" key="7">
    <source>
        <dbReference type="Proteomes" id="UP001596254"/>
    </source>
</evidence>
<feature type="transmembrane region" description="Helical" evidence="5">
    <location>
        <begin position="14"/>
        <end position="31"/>
    </location>
</feature>
<evidence type="ECO:0000256" key="1">
    <source>
        <dbReference type="ARBA" id="ARBA00004141"/>
    </source>
</evidence>
<dbReference type="RefSeq" id="WP_382338985.1">
    <property type="nucleotide sequence ID" value="NZ_JBHSSK010000022.1"/>
</dbReference>
<reference evidence="7" key="1">
    <citation type="journal article" date="2019" name="Int. J. Syst. Evol. Microbiol.">
        <title>The Global Catalogue of Microorganisms (GCM) 10K type strain sequencing project: providing services to taxonomists for standard genome sequencing and annotation.</title>
        <authorList>
            <consortium name="The Broad Institute Genomics Platform"/>
            <consortium name="The Broad Institute Genome Sequencing Center for Infectious Disease"/>
            <person name="Wu L."/>
            <person name="Ma J."/>
        </authorList>
    </citation>
    <scope>NUCLEOTIDE SEQUENCE [LARGE SCALE GENOMIC DNA]</scope>
    <source>
        <strain evidence="7">CCM 8905</strain>
    </source>
</reference>
<dbReference type="EMBL" id="JBHSSK010000022">
    <property type="protein sequence ID" value="MFC6207406.1"/>
    <property type="molecule type" value="Genomic_DNA"/>
</dbReference>
<dbReference type="InterPro" id="IPR003825">
    <property type="entry name" value="Colicin-V_CvpA"/>
</dbReference>
<protein>
    <submittedName>
        <fullName evidence="6">CvpA family protein</fullName>
    </submittedName>
</protein>
<feature type="transmembrane region" description="Helical" evidence="5">
    <location>
        <begin position="38"/>
        <end position="56"/>
    </location>
</feature>
<keyword evidence="3 5" id="KW-1133">Transmembrane helix</keyword>
<evidence type="ECO:0000313" key="6">
    <source>
        <dbReference type="EMBL" id="MFC6207406.1"/>
    </source>
</evidence>
<dbReference type="PANTHER" id="PTHR37306:SF1">
    <property type="entry name" value="COLICIN V PRODUCTION PROTEIN"/>
    <property type="match status" value="1"/>
</dbReference>
<keyword evidence="2 5" id="KW-0812">Transmembrane</keyword>
<dbReference type="PANTHER" id="PTHR37306">
    <property type="entry name" value="COLICIN V PRODUCTION PROTEIN"/>
    <property type="match status" value="1"/>
</dbReference>